<proteinExistence type="predicted"/>
<reference evidence="1 2" key="1">
    <citation type="journal article" date="2015" name="Genome Announc.">
        <title>Expanding the biotechnology potential of lactobacilli through comparative genomics of 213 strains and associated genera.</title>
        <authorList>
            <person name="Sun Z."/>
            <person name="Harris H.M."/>
            <person name="McCann A."/>
            <person name="Guo C."/>
            <person name="Argimon S."/>
            <person name="Zhang W."/>
            <person name="Yang X."/>
            <person name="Jeffery I.B."/>
            <person name="Cooney J.C."/>
            <person name="Kagawa T.F."/>
            <person name="Liu W."/>
            <person name="Song Y."/>
            <person name="Salvetti E."/>
            <person name="Wrobel A."/>
            <person name="Rasinkangas P."/>
            <person name="Parkhill J."/>
            <person name="Rea M.C."/>
            <person name="O'Sullivan O."/>
            <person name="Ritari J."/>
            <person name="Douillard F.P."/>
            <person name="Paul Ross R."/>
            <person name="Yang R."/>
            <person name="Briner A.E."/>
            <person name="Felis G.E."/>
            <person name="de Vos W.M."/>
            <person name="Barrangou R."/>
            <person name="Klaenhammer T.R."/>
            <person name="Caufield P.W."/>
            <person name="Cui Y."/>
            <person name="Zhang H."/>
            <person name="O'Toole P.W."/>
        </authorList>
    </citation>
    <scope>NUCLEOTIDE SEQUENCE [LARGE SCALE GENOMIC DNA]</scope>
    <source>
        <strain evidence="1 2">DSM 20509</strain>
    </source>
</reference>
<dbReference type="AlphaFoldDB" id="A0A0R2ADJ0"/>
<evidence type="ECO:0000313" key="1">
    <source>
        <dbReference type="EMBL" id="KRM63764.1"/>
    </source>
</evidence>
<accession>A0A0R2ADJ0</accession>
<protein>
    <submittedName>
        <fullName evidence="1">Uncharacterized protein</fullName>
    </submittedName>
</protein>
<keyword evidence="2" id="KW-1185">Reference proteome</keyword>
<name>A0A0R2ADJ0_9LACO</name>
<organism evidence="1 2">
    <name type="scientific">Ligilactobacillus agilis DSM 20509</name>
    <dbReference type="NCBI Taxonomy" id="1423718"/>
    <lineage>
        <taxon>Bacteria</taxon>
        <taxon>Bacillati</taxon>
        <taxon>Bacillota</taxon>
        <taxon>Bacilli</taxon>
        <taxon>Lactobacillales</taxon>
        <taxon>Lactobacillaceae</taxon>
        <taxon>Ligilactobacillus</taxon>
    </lineage>
</organism>
<evidence type="ECO:0000313" key="2">
    <source>
        <dbReference type="Proteomes" id="UP000051008"/>
    </source>
</evidence>
<sequence length="80" mass="9209">MMIELTGNSKFFRVGNSFGLRLTKKDKEILNATPGDEFEKIISPDGQSVTFRKKQTVSPQTQKMIAELFNENQELMKRLK</sequence>
<gene>
    <name evidence="1" type="ORF">FC14_GL000223</name>
</gene>
<comment type="caution">
    <text evidence="1">The sequence shown here is derived from an EMBL/GenBank/DDBJ whole genome shotgun (WGS) entry which is preliminary data.</text>
</comment>
<dbReference type="PATRIC" id="fig|1423718.3.peg.236"/>
<dbReference type="Proteomes" id="UP000051008">
    <property type="component" value="Unassembled WGS sequence"/>
</dbReference>
<dbReference type="EMBL" id="AYYP01000057">
    <property type="protein sequence ID" value="KRM63764.1"/>
    <property type="molecule type" value="Genomic_DNA"/>
</dbReference>